<dbReference type="Proteomes" id="UP000005089">
    <property type="component" value="Unassembled WGS sequence"/>
</dbReference>
<keyword evidence="2" id="KW-1185">Reference proteome</keyword>
<dbReference type="EMBL" id="GG658170">
    <property type="protein sequence ID" value="EEO29630.1"/>
    <property type="molecule type" value="Genomic_DNA"/>
</dbReference>
<dbReference type="HOGENOM" id="CLU_2258068_0_0_4"/>
<name>C3X8V4_OXAFO</name>
<evidence type="ECO:0000313" key="1">
    <source>
        <dbReference type="EMBL" id="EEO29630.1"/>
    </source>
</evidence>
<evidence type="ECO:0000313" key="2">
    <source>
        <dbReference type="Proteomes" id="UP000005089"/>
    </source>
</evidence>
<dbReference type="STRING" id="847.BRW83_1573"/>
<gene>
    <name evidence="1" type="ORF">OFBG_00658</name>
</gene>
<reference evidence="1 2" key="1">
    <citation type="submission" date="2009-02" db="EMBL/GenBank/DDBJ databases">
        <title>The Genome Sequence of Oxalobacter formigenes OXCC13.</title>
        <authorList>
            <consortium name="The Broad Institute Genome Sequencing Platform"/>
            <person name="Ward D."/>
            <person name="Young S.K."/>
            <person name="Kodira C.D."/>
            <person name="Zeng Q."/>
            <person name="Koehrsen M."/>
            <person name="Alvarado L."/>
            <person name="Berlin A."/>
            <person name="Borenstein D."/>
            <person name="Chen Z."/>
            <person name="Engels R."/>
            <person name="Freedman E."/>
            <person name="Gellesch M."/>
            <person name="Goldberg J."/>
            <person name="Griggs A."/>
            <person name="Gujja S."/>
            <person name="Heiman D."/>
            <person name="Hepburn T."/>
            <person name="Howarth C."/>
            <person name="Jen D."/>
            <person name="Larson L."/>
            <person name="Lewis B."/>
            <person name="Mehta T."/>
            <person name="Park D."/>
            <person name="Pearson M."/>
            <person name="Roberts A."/>
            <person name="Saif S."/>
            <person name="Shea T."/>
            <person name="Shenoy N."/>
            <person name="Sisk P."/>
            <person name="Stolte C."/>
            <person name="Sykes S."/>
            <person name="Walk T."/>
            <person name="White J."/>
            <person name="Yandava C."/>
            <person name="Allison M.J."/>
            <person name="Lander E."/>
            <person name="Nusbaum C."/>
            <person name="Galagan J."/>
            <person name="Birren B."/>
        </authorList>
    </citation>
    <scope>NUCLEOTIDE SEQUENCE [LARGE SCALE GENOMIC DNA]</scope>
    <source>
        <strain evidence="1 2">OXCC13</strain>
    </source>
</reference>
<protein>
    <submittedName>
        <fullName evidence="1">Uncharacterized protein</fullName>
    </submittedName>
</protein>
<dbReference type="AlphaFoldDB" id="C3X8V4"/>
<dbReference type="eggNOG" id="ENOG5033G5A">
    <property type="taxonomic scope" value="Bacteria"/>
</dbReference>
<organism evidence="1 2">
    <name type="scientific">Oxalobacter formigenes OXCC13</name>
    <dbReference type="NCBI Taxonomy" id="556269"/>
    <lineage>
        <taxon>Bacteria</taxon>
        <taxon>Pseudomonadati</taxon>
        <taxon>Pseudomonadota</taxon>
        <taxon>Betaproteobacteria</taxon>
        <taxon>Burkholderiales</taxon>
        <taxon>Oxalobacteraceae</taxon>
        <taxon>Oxalobacter</taxon>
    </lineage>
</organism>
<dbReference type="OrthoDB" id="9130792at2"/>
<sequence>MYEILIRRDAHTITPVTVPDYEVPLIQELFGTENVQNADKVRADEAGIGSPIGSFKASDDEYERFCVKYGVELVEMVYGKKGSKALEKAMGETKAKPSAKGKPAAV</sequence>
<accession>C3X8V4</accession>
<proteinExistence type="predicted"/>